<gene>
    <name evidence="1" type="ORF">GYMLUDRAFT_113592</name>
</gene>
<dbReference type="Proteomes" id="UP000053593">
    <property type="component" value="Unassembled WGS sequence"/>
</dbReference>
<evidence type="ECO:0000313" key="1">
    <source>
        <dbReference type="EMBL" id="KIK55730.1"/>
    </source>
</evidence>
<dbReference type="EMBL" id="KN834803">
    <property type="protein sequence ID" value="KIK55730.1"/>
    <property type="molecule type" value="Genomic_DNA"/>
</dbReference>
<feature type="non-terminal residue" evidence="1">
    <location>
        <position position="151"/>
    </location>
</feature>
<proteinExistence type="predicted"/>
<protein>
    <submittedName>
        <fullName evidence="1">Uncharacterized protein</fullName>
    </submittedName>
</protein>
<evidence type="ECO:0000313" key="2">
    <source>
        <dbReference type="Proteomes" id="UP000053593"/>
    </source>
</evidence>
<reference evidence="1 2" key="1">
    <citation type="submission" date="2014-04" db="EMBL/GenBank/DDBJ databases">
        <title>Evolutionary Origins and Diversification of the Mycorrhizal Mutualists.</title>
        <authorList>
            <consortium name="DOE Joint Genome Institute"/>
            <consortium name="Mycorrhizal Genomics Consortium"/>
            <person name="Kohler A."/>
            <person name="Kuo A."/>
            <person name="Nagy L.G."/>
            <person name="Floudas D."/>
            <person name="Copeland A."/>
            <person name="Barry K.W."/>
            <person name="Cichocki N."/>
            <person name="Veneault-Fourrey C."/>
            <person name="LaButti K."/>
            <person name="Lindquist E.A."/>
            <person name="Lipzen A."/>
            <person name="Lundell T."/>
            <person name="Morin E."/>
            <person name="Murat C."/>
            <person name="Riley R."/>
            <person name="Ohm R."/>
            <person name="Sun H."/>
            <person name="Tunlid A."/>
            <person name="Henrissat B."/>
            <person name="Grigoriev I.V."/>
            <person name="Hibbett D.S."/>
            <person name="Martin F."/>
        </authorList>
    </citation>
    <scope>NUCLEOTIDE SEQUENCE [LARGE SCALE GENOMIC DNA]</scope>
    <source>
        <strain evidence="1 2">FD-317 M1</strain>
    </source>
</reference>
<feature type="non-terminal residue" evidence="1">
    <location>
        <position position="1"/>
    </location>
</feature>
<organism evidence="1 2">
    <name type="scientific">Collybiopsis luxurians FD-317 M1</name>
    <dbReference type="NCBI Taxonomy" id="944289"/>
    <lineage>
        <taxon>Eukaryota</taxon>
        <taxon>Fungi</taxon>
        <taxon>Dikarya</taxon>
        <taxon>Basidiomycota</taxon>
        <taxon>Agaricomycotina</taxon>
        <taxon>Agaricomycetes</taxon>
        <taxon>Agaricomycetidae</taxon>
        <taxon>Agaricales</taxon>
        <taxon>Marasmiineae</taxon>
        <taxon>Omphalotaceae</taxon>
        <taxon>Collybiopsis</taxon>
        <taxon>Collybiopsis luxurians</taxon>
    </lineage>
</organism>
<accession>A0A0D0AYH1</accession>
<keyword evidence="2" id="KW-1185">Reference proteome</keyword>
<dbReference type="AlphaFoldDB" id="A0A0D0AYH1"/>
<sequence length="151" mass="17227">PLKAYEYYPFPQWFAQFVAQPEIQQYAKAFCNEVQNNPIAPADKVHTWDGDIYRVLLGPDGKLFTNGGDEGHFLWLLHVDFFNSEGSTGRGKHRSTGLTSIRCVNLPYHLQEDINNVYIPRFWQGPKEPSAVNAQLAPLLKPVISDFEKAY</sequence>
<name>A0A0D0AYH1_9AGAR</name>
<dbReference type="OrthoDB" id="3253623at2759"/>
<dbReference type="HOGENOM" id="CLU_030973_1_0_1"/>